<evidence type="ECO:0000313" key="2">
    <source>
        <dbReference type="Proteomes" id="UP000070467"/>
    </source>
</evidence>
<protein>
    <recommendedName>
        <fullName evidence="3">RNA polymerase sigma factor SigS</fullName>
    </recommendedName>
</protein>
<evidence type="ECO:0008006" key="3">
    <source>
        <dbReference type="Google" id="ProtNLM"/>
    </source>
</evidence>
<evidence type="ECO:0000313" key="1">
    <source>
        <dbReference type="EMBL" id="KXB58714.1"/>
    </source>
</evidence>
<dbReference type="Proteomes" id="UP000070467">
    <property type="component" value="Unassembled WGS sequence"/>
</dbReference>
<comment type="caution">
    <text evidence="1">The sequence shown here is derived from an EMBL/GenBank/DDBJ whole genome shotgun (WGS) entry which is preliminary data.</text>
</comment>
<proteinExistence type="predicted"/>
<dbReference type="EMBL" id="LSDB01000007">
    <property type="protein sequence ID" value="KXB58714.1"/>
    <property type="molecule type" value="Genomic_DNA"/>
</dbReference>
<keyword evidence="2" id="KW-1185">Reference proteome</keyword>
<sequence>MNFNLTKEQEEEFNKIVKENKDKINLAMYKCNIRHKDYDEFYSFCLEGLLVSYLILKNNDIAEKDFQRFSYITMKRKIIDELRRRNRRKISYIEEIENTKIFSVKTKEIQEIEIRESLAKTFNKREIEIIKMLEKGKEKKEIFKDLNISKSKGYTIIADIKERYKNLLYNS</sequence>
<reference evidence="1 2" key="1">
    <citation type="submission" date="2016-01" db="EMBL/GenBank/DDBJ databases">
        <authorList>
            <person name="Mitreva M."/>
            <person name="Pepin K.H."/>
            <person name="Mihindukulasuriya K.A."/>
            <person name="Fulton R."/>
            <person name="Fronick C."/>
            <person name="O'Laughlin M."/>
            <person name="Miner T."/>
            <person name="Herter B."/>
            <person name="Rosa B.A."/>
            <person name="Cordes M."/>
            <person name="Tomlinson C."/>
            <person name="Wollam A."/>
            <person name="Palsikar V.B."/>
            <person name="Mardis E.R."/>
            <person name="Wilson R.K."/>
        </authorList>
    </citation>
    <scope>NUCLEOTIDE SEQUENCE [LARGE SCALE GENOMIC DNA]</scope>
    <source>
        <strain evidence="1 2">KA00071</strain>
    </source>
</reference>
<organism evidence="1 2">
    <name type="scientific">Gemelliphila asaccharolytica</name>
    <dbReference type="NCBI Taxonomy" id="502393"/>
    <lineage>
        <taxon>Bacteria</taxon>
        <taxon>Bacillati</taxon>
        <taxon>Bacillota</taxon>
        <taxon>Bacilli</taxon>
        <taxon>Bacillales</taxon>
        <taxon>Gemellaceae</taxon>
        <taxon>Gemelliphila</taxon>
    </lineage>
</organism>
<accession>A0ABR5TMY5</accession>
<name>A0ABR5TMY5_9BACL</name>
<dbReference type="RefSeq" id="WP_066128970.1">
    <property type="nucleotide sequence ID" value="NZ_KQ959860.1"/>
</dbReference>
<gene>
    <name evidence="1" type="ORF">HMPREF1871_00263</name>
</gene>